<protein>
    <submittedName>
        <fullName evidence="3">Cellobiose 2-epimerase</fullName>
        <ecNumber evidence="3">5.1.3.11</ecNumber>
    </submittedName>
</protein>
<evidence type="ECO:0000256" key="1">
    <source>
        <dbReference type="ARBA" id="ARBA00008558"/>
    </source>
</evidence>
<dbReference type="Pfam" id="PF07221">
    <property type="entry name" value="GlcNAc_2-epim"/>
    <property type="match status" value="1"/>
</dbReference>
<dbReference type="EMBL" id="CADIJX010000006">
    <property type="protein sequence ID" value="CAB3685444.1"/>
    <property type="molecule type" value="Genomic_DNA"/>
</dbReference>
<evidence type="ECO:0000313" key="3">
    <source>
        <dbReference type="EMBL" id="CAB3685444.1"/>
    </source>
</evidence>
<evidence type="ECO:0000313" key="4">
    <source>
        <dbReference type="Proteomes" id="UP000494108"/>
    </source>
</evidence>
<dbReference type="GO" id="GO:0047736">
    <property type="term" value="F:cellobiose epimerase activity"/>
    <property type="evidence" value="ECO:0007669"/>
    <property type="project" value="UniProtKB-EC"/>
</dbReference>
<dbReference type="AlphaFoldDB" id="A0A6S6ZMA9"/>
<dbReference type="Gene3D" id="1.50.10.10">
    <property type="match status" value="1"/>
</dbReference>
<accession>A0A6S6ZMA9</accession>
<keyword evidence="2 3" id="KW-0413">Isomerase</keyword>
<dbReference type="InterPro" id="IPR010819">
    <property type="entry name" value="AGE/CE"/>
</dbReference>
<dbReference type="PANTHER" id="PTHR15108">
    <property type="entry name" value="N-ACYLGLUCOSAMINE-2-EPIMERASE"/>
    <property type="match status" value="1"/>
</dbReference>
<proteinExistence type="inferred from homology"/>
<dbReference type="GO" id="GO:0005975">
    <property type="term" value="P:carbohydrate metabolic process"/>
    <property type="evidence" value="ECO:0007669"/>
    <property type="project" value="InterPro"/>
</dbReference>
<reference evidence="3 4" key="1">
    <citation type="submission" date="2020-04" db="EMBL/GenBank/DDBJ databases">
        <authorList>
            <person name="De Canck E."/>
        </authorList>
    </citation>
    <scope>NUCLEOTIDE SEQUENCE [LARGE SCALE GENOMIC DNA]</scope>
    <source>
        <strain evidence="3 4">LMG 3431</strain>
    </source>
</reference>
<dbReference type="EC" id="5.1.3.11" evidence="3"/>
<evidence type="ECO:0000256" key="2">
    <source>
        <dbReference type="ARBA" id="ARBA00023235"/>
    </source>
</evidence>
<gene>
    <name evidence="3" type="ORF">LMG3431_04591</name>
</gene>
<name>A0A6S6ZMA9_9BURK</name>
<dbReference type="InterPro" id="IPR008928">
    <property type="entry name" value="6-hairpin_glycosidase_sf"/>
</dbReference>
<organism evidence="3 4">
    <name type="scientific">Achromobacter pestifer</name>
    <dbReference type="NCBI Taxonomy" id="1353889"/>
    <lineage>
        <taxon>Bacteria</taxon>
        <taxon>Pseudomonadati</taxon>
        <taxon>Pseudomonadota</taxon>
        <taxon>Betaproteobacteria</taxon>
        <taxon>Burkholderiales</taxon>
        <taxon>Alcaligenaceae</taxon>
        <taxon>Achromobacter</taxon>
    </lineage>
</organism>
<keyword evidence="4" id="KW-1185">Reference proteome</keyword>
<comment type="similarity">
    <text evidence="1">Belongs to the N-acylglucosamine 2-epimerase family.</text>
</comment>
<sequence>MTLRRILESLRRKFRLSLLLQNLGPFLGMRRSKMIAAQTNLSLAEHVRALREHFDGVILPMWMGRGFNDATGLPFESLDAATGEPLAPVRYRAMACARQLYVFAQAPGVAAGQHADRLFESLRRVFRDEAHGGWRYSVDADARPLDETQDLYTHAFIVLACAAYFQRSRHADARKLMLTTASTIEARFKTRDGLYHAALSPDFVQALRPPAQNPMMHLTEAYLAAAQVAEPALFAQHLRGLAQGISQFFVHVPTQCISEALQGTAGNRLEPGHQFEWLSLVHGATEVFESLDLVESLPRAVHWSRAHGVAADGTGVLASLNESGAVIDDTRRIWAQTEYLRALAVQGDWPALVEGLANFRARFLHEGGWFECLDGAGNVVRADMPSTSPYHLATCLAALPIVV</sequence>
<dbReference type="SUPFAM" id="SSF48208">
    <property type="entry name" value="Six-hairpin glycosidases"/>
    <property type="match status" value="1"/>
</dbReference>
<dbReference type="InterPro" id="IPR012341">
    <property type="entry name" value="6hp_glycosidase-like_sf"/>
</dbReference>
<dbReference type="Proteomes" id="UP000494108">
    <property type="component" value="Unassembled WGS sequence"/>
</dbReference>